<dbReference type="RefSeq" id="WP_220230307.1">
    <property type="nucleotide sequence ID" value="NZ_JAICBX010000004.1"/>
</dbReference>
<dbReference type="GO" id="GO:0106300">
    <property type="term" value="P:protein-DNA covalent cross-linking repair"/>
    <property type="evidence" value="ECO:0007669"/>
    <property type="project" value="InterPro"/>
</dbReference>
<evidence type="ECO:0000256" key="7">
    <source>
        <dbReference type="ARBA" id="ARBA00023239"/>
    </source>
</evidence>
<comment type="similarity">
    <text evidence="1 8">Belongs to the SOS response-associated peptidase family.</text>
</comment>
<keyword evidence="7" id="KW-0456">Lyase</keyword>
<evidence type="ECO:0000313" key="11">
    <source>
        <dbReference type="Proteomes" id="UP001196509"/>
    </source>
</evidence>
<evidence type="ECO:0000256" key="6">
    <source>
        <dbReference type="ARBA" id="ARBA00023125"/>
    </source>
</evidence>
<dbReference type="GO" id="GO:0006508">
    <property type="term" value="P:proteolysis"/>
    <property type="evidence" value="ECO:0007669"/>
    <property type="project" value="UniProtKB-KW"/>
</dbReference>
<keyword evidence="11" id="KW-1185">Reference proteome</keyword>
<evidence type="ECO:0000256" key="4">
    <source>
        <dbReference type="ARBA" id="ARBA00022801"/>
    </source>
</evidence>
<organism evidence="10 11">
    <name type="scientific">Flavimaribacter sediminis</name>
    <dbReference type="NCBI Taxonomy" id="2865987"/>
    <lineage>
        <taxon>Bacteria</taxon>
        <taxon>Pseudomonadati</taxon>
        <taxon>Pseudomonadota</taxon>
        <taxon>Alphaproteobacteria</taxon>
        <taxon>Hyphomicrobiales</taxon>
        <taxon>Rhizobiaceae</taxon>
        <taxon>Flavimaribacter</taxon>
    </lineage>
</organism>
<keyword evidence="3" id="KW-0227">DNA damage</keyword>
<dbReference type="InterPro" id="IPR003738">
    <property type="entry name" value="SRAP"/>
</dbReference>
<keyword evidence="5" id="KW-0190">Covalent protein-DNA linkage</keyword>
<dbReference type="GO" id="GO:0008233">
    <property type="term" value="F:peptidase activity"/>
    <property type="evidence" value="ECO:0007669"/>
    <property type="project" value="UniProtKB-KW"/>
</dbReference>
<keyword evidence="2 8" id="KW-0645">Protease</keyword>
<dbReference type="EC" id="3.4.-.-" evidence="8"/>
<accession>A0AAE2ZRG4</accession>
<evidence type="ECO:0000313" key="10">
    <source>
        <dbReference type="EMBL" id="MBW8639586.1"/>
    </source>
</evidence>
<name>A0AAE2ZRG4_9HYPH</name>
<keyword evidence="6" id="KW-0238">DNA-binding</keyword>
<dbReference type="InterPro" id="IPR036590">
    <property type="entry name" value="SRAP-like"/>
</dbReference>
<feature type="compositionally biased region" description="Polar residues" evidence="9">
    <location>
        <begin position="244"/>
        <end position="255"/>
    </location>
</feature>
<evidence type="ECO:0000256" key="2">
    <source>
        <dbReference type="ARBA" id="ARBA00022670"/>
    </source>
</evidence>
<dbReference type="AlphaFoldDB" id="A0AAE2ZRG4"/>
<dbReference type="GO" id="GO:0016829">
    <property type="term" value="F:lyase activity"/>
    <property type="evidence" value="ECO:0007669"/>
    <property type="project" value="UniProtKB-KW"/>
</dbReference>
<dbReference type="Proteomes" id="UP001196509">
    <property type="component" value="Unassembled WGS sequence"/>
</dbReference>
<keyword evidence="4 8" id="KW-0378">Hydrolase</keyword>
<dbReference type="PANTHER" id="PTHR13604">
    <property type="entry name" value="DC12-RELATED"/>
    <property type="match status" value="1"/>
</dbReference>
<dbReference type="GO" id="GO:0003697">
    <property type="term" value="F:single-stranded DNA binding"/>
    <property type="evidence" value="ECO:0007669"/>
    <property type="project" value="InterPro"/>
</dbReference>
<reference evidence="10" key="1">
    <citation type="submission" date="2021-08" db="EMBL/GenBank/DDBJ databases">
        <title>Hoeflea bacterium WL0058 sp. nov., isolated from the sediment.</title>
        <authorList>
            <person name="Wang L."/>
            <person name="Zhang D."/>
        </authorList>
    </citation>
    <scope>NUCLEOTIDE SEQUENCE</scope>
    <source>
        <strain evidence="10">WL0058</strain>
    </source>
</reference>
<gene>
    <name evidence="10" type="ORF">K1W69_20505</name>
</gene>
<dbReference type="EMBL" id="JAICBX010000004">
    <property type="protein sequence ID" value="MBW8639586.1"/>
    <property type="molecule type" value="Genomic_DNA"/>
</dbReference>
<evidence type="ECO:0000256" key="1">
    <source>
        <dbReference type="ARBA" id="ARBA00008136"/>
    </source>
</evidence>
<dbReference type="PANTHER" id="PTHR13604:SF0">
    <property type="entry name" value="ABASIC SITE PROCESSING PROTEIN HMCES"/>
    <property type="match status" value="1"/>
</dbReference>
<protein>
    <recommendedName>
        <fullName evidence="8">Abasic site processing protein</fullName>
        <ecNumber evidence="8">3.4.-.-</ecNumber>
    </recommendedName>
</protein>
<feature type="compositionally biased region" description="Basic and acidic residues" evidence="9">
    <location>
        <begin position="228"/>
        <end position="243"/>
    </location>
</feature>
<dbReference type="SUPFAM" id="SSF143081">
    <property type="entry name" value="BB1717-like"/>
    <property type="match status" value="1"/>
</dbReference>
<evidence type="ECO:0000256" key="9">
    <source>
        <dbReference type="SAM" id="MobiDB-lite"/>
    </source>
</evidence>
<evidence type="ECO:0000256" key="8">
    <source>
        <dbReference type="RuleBase" id="RU364100"/>
    </source>
</evidence>
<comment type="caution">
    <text evidence="10">The sequence shown here is derived from an EMBL/GenBank/DDBJ whole genome shotgun (WGS) entry which is preliminary data.</text>
</comment>
<proteinExistence type="inferred from homology"/>
<evidence type="ECO:0000256" key="3">
    <source>
        <dbReference type="ARBA" id="ARBA00022763"/>
    </source>
</evidence>
<sequence>MCGRFSLLANAHAIELFFELAELEIQVVQRYNIAPSQPILTVMAGPGADPDERKNMPDRKATLVRWGLLPSWVKDPRDFPMLINARSETANEKSSFRASMRHRRALVPASGFYEWQREGRSKPQAYWVRPRNGELVAFAGLTDTLLAADGSEIDTGAILTTGANEEFAPIHNRMPVVIRQRDFARWLDCRTQEPRDVDDLLQPVEPGFFEAVPVSSLVNKVANTGPEIQERVEPEPETEKSEQSDGGQMSLFGQG</sequence>
<feature type="region of interest" description="Disordered" evidence="9">
    <location>
        <begin position="222"/>
        <end position="255"/>
    </location>
</feature>
<dbReference type="Gene3D" id="3.90.1680.10">
    <property type="entry name" value="SOS response associated peptidase-like"/>
    <property type="match status" value="1"/>
</dbReference>
<evidence type="ECO:0000256" key="5">
    <source>
        <dbReference type="ARBA" id="ARBA00023124"/>
    </source>
</evidence>
<dbReference type="Pfam" id="PF02586">
    <property type="entry name" value="SRAP"/>
    <property type="match status" value="1"/>
</dbReference>